<organism evidence="1 2">
    <name type="scientific">Streptomyces coelicolor (strain ATCC BAA-471 / A3(2) / M145)</name>
    <dbReference type="NCBI Taxonomy" id="100226"/>
    <lineage>
        <taxon>Bacteria</taxon>
        <taxon>Bacillati</taxon>
        <taxon>Actinomycetota</taxon>
        <taxon>Actinomycetes</taxon>
        <taxon>Kitasatosporales</taxon>
        <taxon>Streptomycetaceae</taxon>
        <taxon>Streptomyces</taxon>
        <taxon>Streptomyces albidoflavus group</taxon>
    </lineage>
</organism>
<dbReference type="AlphaFoldDB" id="Q9K3L8"/>
<keyword evidence="2" id="KW-1185">Reference proteome</keyword>
<name>Q9K3L8_STRCO</name>
<dbReference type="KEGG" id="sco:SCO1042"/>
<dbReference type="InterPro" id="IPR046348">
    <property type="entry name" value="SIS_dom_sf"/>
</dbReference>
<sequence length="116" mass="12155">MVIENSLYLAETINPYEGGCGMTDVEDEPNSQPACWTRAAAEAARHAAALPAAGERVAIIGCGTSYFMAQSAAALRQDAGQGETDAFAASAFPRGRTYDRVVALTRSGITTEVPAR</sequence>
<dbReference type="PATRIC" id="fig|100226.15.peg.1037"/>
<dbReference type="Proteomes" id="UP000001973">
    <property type="component" value="Chromosome"/>
</dbReference>
<accession>Q9K3L8</accession>
<gene>
    <name evidence="1" type="ordered locus">SCO1042</name>
    <name evidence="1" type="ORF">SCG20A.22c</name>
</gene>
<reference evidence="1 2" key="1">
    <citation type="journal article" date="1996" name="Mol. Microbiol.">
        <title>A set of ordered cosmids and a detailed genetic and physical map for the 8 Mb Streptomyces coelicolor A3(2) chromosome.</title>
        <authorList>
            <person name="Redenbach M."/>
            <person name="Kieser H.M."/>
            <person name="Denapaite D."/>
            <person name="Eichner A."/>
            <person name="Cullum J."/>
            <person name="Kinashi H."/>
            <person name="Hopwood D.A."/>
        </authorList>
    </citation>
    <scope>NUCLEOTIDE SEQUENCE [LARGE SCALE GENOMIC DNA]</scope>
    <source>
        <strain evidence="2">ATCC BAA-471 / A3(2) / M145</strain>
    </source>
</reference>
<dbReference type="STRING" id="100226.gene:17758625"/>
<reference evidence="1 2" key="2">
    <citation type="journal article" date="2002" name="Nature">
        <title>Complete genome sequence of the model actinomycete Streptomyces coelicolor A3(2).</title>
        <authorList>
            <person name="Bentley S.D."/>
            <person name="Chater K.F."/>
            <person name="Cerdeno-Tarraga A.M."/>
            <person name="Challis G.L."/>
            <person name="Thomson N.R."/>
            <person name="James K.D."/>
            <person name="Harris D.E."/>
            <person name="Quail M.A."/>
            <person name="Kieser H."/>
            <person name="Harper D."/>
            <person name="Bateman A."/>
            <person name="Brown S."/>
            <person name="Chandra G."/>
            <person name="Chen C.W."/>
            <person name="Collins M."/>
            <person name="Cronin A."/>
            <person name="Fraser A."/>
            <person name="Goble A."/>
            <person name="Hidalgo J."/>
            <person name="Hornsby T."/>
            <person name="Howarth S."/>
            <person name="Huang C.H."/>
            <person name="Kieser T."/>
            <person name="Larke L."/>
            <person name="Murphy L."/>
            <person name="Oliver K."/>
            <person name="O'Neil S."/>
            <person name="Rabbinowitsch E."/>
            <person name="Rajandream M.A."/>
            <person name="Rutherford K."/>
            <person name="Rutter S."/>
            <person name="Seeger K."/>
            <person name="Saunders D."/>
            <person name="Sharp S."/>
            <person name="Squares R."/>
            <person name="Squares S."/>
            <person name="Taylor K."/>
            <person name="Warren T."/>
            <person name="Wietzorrek A."/>
            <person name="Woodward J."/>
            <person name="Barrell B.G."/>
            <person name="Parkhill J."/>
            <person name="Hopwood D.A."/>
        </authorList>
    </citation>
    <scope>NUCLEOTIDE SEQUENCE [LARGE SCALE GENOMIC DNA]</scope>
    <source>
        <strain evidence="2">ATCC BAA-471 / A3(2) / M145</strain>
    </source>
</reference>
<evidence type="ECO:0000313" key="1">
    <source>
        <dbReference type="EMBL" id="CAB96027.1"/>
    </source>
</evidence>
<dbReference type="EMBL" id="AL645882">
    <property type="protein sequence ID" value="CAB96027.1"/>
    <property type="molecule type" value="Genomic_DNA"/>
</dbReference>
<proteinExistence type="predicted"/>
<dbReference type="EMBL" id="AL939107">
    <property type="protein sequence ID" value="CAB96027.1"/>
    <property type="molecule type" value="Genomic_DNA"/>
</dbReference>
<dbReference type="PaxDb" id="100226-SCO1042"/>
<protein>
    <recommendedName>
        <fullName evidence="3">SIS domain-containing protein</fullName>
    </recommendedName>
</protein>
<dbReference type="GO" id="GO:1901135">
    <property type="term" value="P:carbohydrate derivative metabolic process"/>
    <property type="evidence" value="ECO:0007669"/>
    <property type="project" value="InterPro"/>
</dbReference>
<evidence type="ECO:0000313" key="2">
    <source>
        <dbReference type="Proteomes" id="UP000001973"/>
    </source>
</evidence>
<dbReference type="SUPFAM" id="SSF53697">
    <property type="entry name" value="SIS domain"/>
    <property type="match status" value="1"/>
</dbReference>
<dbReference type="Gene3D" id="3.40.50.10490">
    <property type="entry name" value="Glucose-6-phosphate isomerase like protein, domain 1"/>
    <property type="match status" value="1"/>
</dbReference>
<dbReference type="GO" id="GO:0097367">
    <property type="term" value="F:carbohydrate derivative binding"/>
    <property type="evidence" value="ECO:0007669"/>
    <property type="project" value="InterPro"/>
</dbReference>
<evidence type="ECO:0008006" key="3">
    <source>
        <dbReference type="Google" id="ProtNLM"/>
    </source>
</evidence>
<dbReference type="eggNOG" id="COG2222">
    <property type="taxonomic scope" value="Bacteria"/>
</dbReference>
<dbReference type="OrthoDB" id="367283at2"/>
<dbReference type="InParanoid" id="Q9K3L8"/>
<dbReference type="HOGENOM" id="CLU_2095414_0_0_11"/>